<dbReference type="CDD" id="cd16440">
    <property type="entry name" value="beta_Kdo_transferase_KpsC_1"/>
    <property type="match status" value="1"/>
</dbReference>
<reference evidence="1 2" key="1">
    <citation type="submission" date="2017-01" db="EMBL/GenBank/DDBJ databases">
        <title>Genome sequencing of Arcobacter sp. LPB0137.</title>
        <authorList>
            <person name="Lee G.-W."/>
            <person name="Yi H."/>
        </authorList>
    </citation>
    <scope>NUCLEOTIDE SEQUENCE [LARGE SCALE GENOMIC DNA]</scope>
    <source>
        <strain evidence="1 2">LPB0137</strain>
    </source>
</reference>
<dbReference type="GO" id="GO:0000271">
    <property type="term" value="P:polysaccharide biosynthetic process"/>
    <property type="evidence" value="ECO:0007669"/>
    <property type="project" value="InterPro"/>
</dbReference>
<dbReference type="Proteomes" id="UP000186074">
    <property type="component" value="Chromosome"/>
</dbReference>
<dbReference type="EMBL" id="CP019070">
    <property type="protein sequence ID" value="APW67013.1"/>
    <property type="molecule type" value="Genomic_DNA"/>
</dbReference>
<evidence type="ECO:0000313" key="1">
    <source>
        <dbReference type="EMBL" id="APW67013.1"/>
    </source>
</evidence>
<proteinExistence type="predicted"/>
<accession>A0A1P8KR69</accession>
<dbReference type="STRING" id="1850254.LPB137_11825"/>
<dbReference type="Pfam" id="PF05159">
    <property type="entry name" value="Capsule_synth"/>
    <property type="match status" value="1"/>
</dbReference>
<evidence type="ECO:0008006" key="3">
    <source>
        <dbReference type="Google" id="ProtNLM"/>
    </source>
</evidence>
<name>A0A1P8KR69_9BACT</name>
<gene>
    <name evidence="1" type="ORF">LPB137_11825</name>
</gene>
<dbReference type="AlphaFoldDB" id="A0A1P8KR69"/>
<sequence>MLGLLLKKDISKKNFYIYNISQIFKSKNFKGWGKKPTGKFAYFCSKLFNGKLTLLEDGFIRSTELDKSLIPSFSTVKDKLGIYYDATKPSDLEVILNTYDFKNNPKIIEEAREAIDLILEHNISKYNHSENISKDYFNDEKKVLVIAQAKNDQSLKYGLTNNTTLEDIVSVAINENPDSIVYIKVHPDEIQKNSFEFHFHNKRCKIIDKDVNSISLLKYFEKVYTRTSQMGFEAVLLGKECICFGVPFYAGWGITDDRVKNVFKRRKRKLSVEEVFIGSYILYSNYKNPCTNKKSNILDIINYIISNKKN</sequence>
<organism evidence="1 2">
    <name type="scientific">Poseidonibacter parvus</name>
    <dbReference type="NCBI Taxonomy" id="1850254"/>
    <lineage>
        <taxon>Bacteria</taxon>
        <taxon>Pseudomonadati</taxon>
        <taxon>Campylobacterota</taxon>
        <taxon>Epsilonproteobacteria</taxon>
        <taxon>Campylobacterales</taxon>
        <taxon>Arcobacteraceae</taxon>
        <taxon>Poseidonibacter</taxon>
    </lineage>
</organism>
<protein>
    <recommendedName>
        <fullName evidence="3">Capsule biosynthesis protein</fullName>
    </recommendedName>
</protein>
<dbReference type="InterPro" id="IPR007833">
    <property type="entry name" value="Capsule_polysaccharide_synth"/>
</dbReference>
<dbReference type="KEGG" id="alp:LPB137_11825"/>
<dbReference type="GO" id="GO:0015774">
    <property type="term" value="P:polysaccharide transport"/>
    <property type="evidence" value="ECO:0007669"/>
    <property type="project" value="InterPro"/>
</dbReference>
<keyword evidence="2" id="KW-1185">Reference proteome</keyword>
<evidence type="ECO:0000313" key="2">
    <source>
        <dbReference type="Proteomes" id="UP000186074"/>
    </source>
</evidence>